<proteinExistence type="predicted"/>
<evidence type="ECO:0000259" key="7">
    <source>
        <dbReference type="Pfam" id="PF02687"/>
    </source>
</evidence>
<feature type="transmembrane region" description="Helical" evidence="6">
    <location>
        <begin position="214"/>
        <end position="238"/>
    </location>
</feature>
<sequence length="337" mass="38342">GFDVENIMVIPVKDDMIRSQIEQIKESLLQYPGVENVSAVSNIPGGRFNNNGLSFQENSETVQTSEVSIDYDCIETLGLNIIEGRKFSRELSLDSTSRFIINETAARELGMTSPIGKMVDWYDDDGLYRGEVIGIVEDYHFKSLHENIAPLILMVKPQDYSYLLVRLSPDWNSRTITEIKKEWKKFDDLFTFEYSFLADEFDKQYGNEEKMGTIYWILAILAVIIASLGLFGLSTFTVEQKTHEIGIRKVYGATASGILSQLLIEFSKWVLISVIIACPLAYLGMSYWLRDFSYQTNLSWWIFLAAIIITEGIAVLAVSYQSIRASTLKPVDSLRYE</sequence>
<feature type="transmembrane region" description="Helical" evidence="6">
    <location>
        <begin position="269"/>
        <end position="288"/>
    </location>
</feature>
<dbReference type="GO" id="GO:0005886">
    <property type="term" value="C:plasma membrane"/>
    <property type="evidence" value="ECO:0007669"/>
    <property type="project" value="UniProtKB-SubCell"/>
</dbReference>
<dbReference type="AlphaFoldDB" id="A0A0F8WMN4"/>
<evidence type="ECO:0000313" key="9">
    <source>
        <dbReference type="EMBL" id="KKK49505.1"/>
    </source>
</evidence>
<feature type="domain" description="MacB-like periplasmic core" evidence="8">
    <location>
        <begin position="19"/>
        <end position="153"/>
    </location>
</feature>
<evidence type="ECO:0000256" key="2">
    <source>
        <dbReference type="ARBA" id="ARBA00022475"/>
    </source>
</evidence>
<accession>A0A0F8WMN4</accession>
<dbReference type="InterPro" id="IPR025857">
    <property type="entry name" value="MacB_PCD"/>
</dbReference>
<keyword evidence="3 6" id="KW-0812">Transmembrane</keyword>
<evidence type="ECO:0000256" key="3">
    <source>
        <dbReference type="ARBA" id="ARBA00022692"/>
    </source>
</evidence>
<keyword evidence="5 6" id="KW-0472">Membrane</keyword>
<organism evidence="9">
    <name type="scientific">marine sediment metagenome</name>
    <dbReference type="NCBI Taxonomy" id="412755"/>
    <lineage>
        <taxon>unclassified sequences</taxon>
        <taxon>metagenomes</taxon>
        <taxon>ecological metagenomes</taxon>
    </lineage>
</organism>
<dbReference type="InterPro" id="IPR050250">
    <property type="entry name" value="Macrolide_Exporter_MacB"/>
</dbReference>
<evidence type="ECO:0000256" key="1">
    <source>
        <dbReference type="ARBA" id="ARBA00004651"/>
    </source>
</evidence>
<feature type="transmembrane region" description="Helical" evidence="6">
    <location>
        <begin position="300"/>
        <end position="320"/>
    </location>
</feature>
<reference evidence="9" key="1">
    <citation type="journal article" date="2015" name="Nature">
        <title>Complex archaea that bridge the gap between prokaryotes and eukaryotes.</title>
        <authorList>
            <person name="Spang A."/>
            <person name="Saw J.H."/>
            <person name="Jorgensen S.L."/>
            <person name="Zaremba-Niedzwiedzka K."/>
            <person name="Martijn J."/>
            <person name="Lind A.E."/>
            <person name="van Eijk R."/>
            <person name="Schleper C."/>
            <person name="Guy L."/>
            <person name="Ettema T.J."/>
        </authorList>
    </citation>
    <scope>NUCLEOTIDE SEQUENCE</scope>
</reference>
<dbReference type="InterPro" id="IPR003838">
    <property type="entry name" value="ABC3_permease_C"/>
</dbReference>
<dbReference type="PANTHER" id="PTHR30572:SF18">
    <property type="entry name" value="ABC-TYPE MACROLIDE FAMILY EXPORT SYSTEM PERMEASE COMPONENT 2"/>
    <property type="match status" value="1"/>
</dbReference>
<evidence type="ECO:0000256" key="5">
    <source>
        <dbReference type="ARBA" id="ARBA00023136"/>
    </source>
</evidence>
<dbReference type="PANTHER" id="PTHR30572">
    <property type="entry name" value="MEMBRANE COMPONENT OF TRANSPORTER-RELATED"/>
    <property type="match status" value="1"/>
</dbReference>
<dbReference type="GO" id="GO:0022857">
    <property type="term" value="F:transmembrane transporter activity"/>
    <property type="evidence" value="ECO:0007669"/>
    <property type="project" value="TreeGrafter"/>
</dbReference>
<evidence type="ECO:0000256" key="6">
    <source>
        <dbReference type="SAM" id="Phobius"/>
    </source>
</evidence>
<evidence type="ECO:0000256" key="4">
    <source>
        <dbReference type="ARBA" id="ARBA00022989"/>
    </source>
</evidence>
<keyword evidence="2" id="KW-1003">Cell membrane</keyword>
<feature type="domain" description="ABC3 transporter permease C-terminal" evidence="7">
    <location>
        <begin position="217"/>
        <end position="330"/>
    </location>
</feature>
<protein>
    <recommendedName>
        <fullName evidence="10">ABC3 transporter permease protein domain-containing protein</fullName>
    </recommendedName>
</protein>
<comment type="caution">
    <text evidence="9">The sequence shown here is derived from an EMBL/GenBank/DDBJ whole genome shotgun (WGS) entry which is preliminary data.</text>
</comment>
<keyword evidence="4 6" id="KW-1133">Transmembrane helix</keyword>
<name>A0A0F8WMN4_9ZZZZ</name>
<evidence type="ECO:0008006" key="10">
    <source>
        <dbReference type="Google" id="ProtNLM"/>
    </source>
</evidence>
<comment type="subcellular location">
    <subcellularLocation>
        <location evidence="1">Cell membrane</location>
        <topology evidence="1">Multi-pass membrane protein</topology>
    </subcellularLocation>
</comment>
<dbReference type="Pfam" id="PF02687">
    <property type="entry name" value="FtsX"/>
    <property type="match status" value="1"/>
</dbReference>
<feature type="non-terminal residue" evidence="9">
    <location>
        <position position="1"/>
    </location>
</feature>
<dbReference type="Pfam" id="PF12704">
    <property type="entry name" value="MacB_PCD"/>
    <property type="match status" value="1"/>
</dbReference>
<dbReference type="EMBL" id="LAZR01068507">
    <property type="protein sequence ID" value="KKK49505.1"/>
    <property type="molecule type" value="Genomic_DNA"/>
</dbReference>
<gene>
    <name evidence="9" type="ORF">LCGC14_3134380</name>
</gene>
<evidence type="ECO:0000259" key="8">
    <source>
        <dbReference type="Pfam" id="PF12704"/>
    </source>
</evidence>